<dbReference type="AlphaFoldDB" id="F3YW01"/>
<dbReference type="SMART" id="SM00318">
    <property type="entry name" value="SNc"/>
    <property type="match status" value="1"/>
</dbReference>
<dbReference type="Gene3D" id="2.40.50.90">
    <property type="match status" value="1"/>
</dbReference>
<name>F3YW01_DESAF</name>
<dbReference type="PROSITE" id="PS01123">
    <property type="entry name" value="TNASE_1"/>
    <property type="match status" value="1"/>
</dbReference>
<organism evidence="5 6">
    <name type="scientific">Desulfocurvibacter africanus subsp. africanus str. Walvis Bay</name>
    <dbReference type="NCBI Taxonomy" id="690850"/>
    <lineage>
        <taxon>Bacteria</taxon>
        <taxon>Pseudomonadati</taxon>
        <taxon>Thermodesulfobacteriota</taxon>
        <taxon>Desulfovibrionia</taxon>
        <taxon>Desulfovibrionales</taxon>
        <taxon>Desulfovibrionaceae</taxon>
        <taxon>Desulfocurvibacter</taxon>
    </lineage>
</organism>
<dbReference type="GO" id="GO:0004519">
    <property type="term" value="F:endonuclease activity"/>
    <property type="evidence" value="ECO:0007669"/>
    <property type="project" value="UniProtKB-KW"/>
</dbReference>
<evidence type="ECO:0000313" key="5">
    <source>
        <dbReference type="EMBL" id="EGJ49031.1"/>
    </source>
</evidence>
<dbReference type="GO" id="GO:0003676">
    <property type="term" value="F:nucleic acid binding"/>
    <property type="evidence" value="ECO:0007669"/>
    <property type="project" value="InterPro"/>
</dbReference>
<reference evidence="5 6" key="1">
    <citation type="journal article" date="2011" name="J. Bacteriol.">
        <title>Genome sequence of the mercury-methylating and pleomorphic Desulfovibrio africanus Strain Walvis Bay.</title>
        <authorList>
            <person name="Brown S.D."/>
            <person name="Wall J.D."/>
            <person name="Kucken A.M."/>
            <person name="Gilmour C.C."/>
            <person name="Podar M."/>
            <person name="Brandt C.C."/>
            <person name="Teshima H."/>
            <person name="Detter J.C."/>
            <person name="Han C.S."/>
            <person name="Land M.L."/>
            <person name="Lucas S."/>
            <person name="Han J."/>
            <person name="Pennacchio L."/>
            <person name="Nolan M."/>
            <person name="Pitluck S."/>
            <person name="Woyke T."/>
            <person name="Goodwin L."/>
            <person name="Palumbo A.V."/>
            <person name="Elias D.A."/>
        </authorList>
    </citation>
    <scope>NUCLEOTIDE SEQUENCE [LARGE SCALE GENOMIC DNA]</scope>
    <source>
        <strain evidence="5 6">Walvis Bay</strain>
    </source>
</reference>
<protein>
    <submittedName>
        <fullName evidence="5">Nuclease (SNase domain-containing protein)</fullName>
    </submittedName>
</protein>
<keyword evidence="3" id="KW-0378">Hydrolase</keyword>
<feature type="domain" description="TNase-like" evidence="4">
    <location>
        <begin position="29"/>
        <end position="153"/>
    </location>
</feature>
<evidence type="ECO:0000259" key="4">
    <source>
        <dbReference type="PROSITE" id="PS50830"/>
    </source>
</evidence>
<evidence type="ECO:0000256" key="2">
    <source>
        <dbReference type="ARBA" id="ARBA00022759"/>
    </source>
</evidence>
<dbReference type="RefSeq" id="WP_014258867.1">
    <property type="nucleotide sequence ID" value="NC_016629.1"/>
</dbReference>
<dbReference type="Proteomes" id="UP000007844">
    <property type="component" value="Chromosome"/>
</dbReference>
<dbReference type="PROSITE" id="PS51257">
    <property type="entry name" value="PROKAR_LIPOPROTEIN"/>
    <property type="match status" value="1"/>
</dbReference>
<dbReference type="KEGG" id="daf:Desaf_0679"/>
<keyword evidence="2" id="KW-0255">Endonuclease</keyword>
<keyword evidence="6" id="KW-1185">Reference proteome</keyword>
<dbReference type="InterPro" id="IPR002071">
    <property type="entry name" value="Thermonucl_AS"/>
</dbReference>
<dbReference type="STRING" id="690850.Desaf_0679"/>
<accession>F3YW01</accession>
<dbReference type="PROSITE" id="PS50830">
    <property type="entry name" value="TNASE_3"/>
    <property type="match status" value="1"/>
</dbReference>
<proteinExistence type="predicted"/>
<evidence type="ECO:0000313" key="6">
    <source>
        <dbReference type="Proteomes" id="UP000007844"/>
    </source>
</evidence>
<dbReference type="InterPro" id="IPR035437">
    <property type="entry name" value="SNase_OB-fold_sf"/>
</dbReference>
<sequence length="173" mass="19322" precursor="true">MRTIITIILVTMLQACTLVGPTAPGHASDTWTGYVVQVHDGDTITVIDPERGRIKVRLYGIDTPELGQPYGNRASGYAAKMLLRQEIEGETVAVDRYGRDVALVTIKGADVSGALLKAGLAWVYPNFCRRDVCAEWKAIQEQARSRRKGLWLDPEAIPPWEWRRNPRIIVPEP</sequence>
<evidence type="ECO:0000256" key="3">
    <source>
        <dbReference type="ARBA" id="ARBA00022801"/>
    </source>
</evidence>
<dbReference type="Pfam" id="PF00565">
    <property type="entry name" value="SNase"/>
    <property type="match status" value="1"/>
</dbReference>
<dbReference type="GO" id="GO:0016787">
    <property type="term" value="F:hydrolase activity"/>
    <property type="evidence" value="ECO:0007669"/>
    <property type="project" value="UniProtKB-KW"/>
</dbReference>
<gene>
    <name evidence="5" type="ORF">Desaf_0679</name>
</gene>
<keyword evidence="1" id="KW-0540">Nuclease</keyword>
<dbReference type="HOGENOM" id="CLU_046484_7_4_7"/>
<dbReference type="PANTHER" id="PTHR12302:SF3">
    <property type="entry name" value="SERINE_THREONINE-PROTEIN KINASE 31"/>
    <property type="match status" value="1"/>
</dbReference>
<evidence type="ECO:0000256" key="1">
    <source>
        <dbReference type="ARBA" id="ARBA00022722"/>
    </source>
</evidence>
<dbReference type="PANTHER" id="PTHR12302">
    <property type="entry name" value="EBNA2 BINDING PROTEIN P100"/>
    <property type="match status" value="1"/>
</dbReference>
<dbReference type="EMBL" id="CP003221">
    <property type="protein sequence ID" value="EGJ49031.1"/>
    <property type="molecule type" value="Genomic_DNA"/>
</dbReference>
<dbReference type="eggNOG" id="COG1525">
    <property type="taxonomic scope" value="Bacteria"/>
</dbReference>
<dbReference type="InterPro" id="IPR016071">
    <property type="entry name" value="Staphylococal_nuclease_OB-fold"/>
</dbReference>
<dbReference type="SUPFAM" id="SSF50199">
    <property type="entry name" value="Staphylococcal nuclease"/>
    <property type="match status" value="1"/>
</dbReference>